<dbReference type="AlphaFoldDB" id="A0A1I7DKA5"/>
<protein>
    <recommendedName>
        <fullName evidence="3">Lipocalin-like domain-containing protein</fullName>
    </recommendedName>
</protein>
<dbReference type="STRING" id="305507.SAMN04489724_4077"/>
<dbReference type="OrthoDB" id="955770at2"/>
<evidence type="ECO:0000313" key="1">
    <source>
        <dbReference type="EMBL" id="SFU12142.1"/>
    </source>
</evidence>
<evidence type="ECO:0000313" key="2">
    <source>
        <dbReference type="Proteomes" id="UP000199673"/>
    </source>
</evidence>
<keyword evidence="2" id="KW-1185">Reference proteome</keyword>
<reference evidence="2" key="1">
    <citation type="submission" date="2016-10" db="EMBL/GenBank/DDBJ databases">
        <authorList>
            <person name="Varghese N."/>
            <person name="Submissions S."/>
        </authorList>
    </citation>
    <scope>NUCLEOTIDE SEQUENCE [LARGE SCALE GENOMIC DNA]</scope>
    <source>
        <strain evidence="2">DSM 23445</strain>
    </source>
</reference>
<organism evidence="1 2">
    <name type="scientific">Algoriphagus locisalis</name>
    <dbReference type="NCBI Taxonomy" id="305507"/>
    <lineage>
        <taxon>Bacteria</taxon>
        <taxon>Pseudomonadati</taxon>
        <taxon>Bacteroidota</taxon>
        <taxon>Cytophagia</taxon>
        <taxon>Cytophagales</taxon>
        <taxon>Cyclobacteriaceae</taxon>
        <taxon>Algoriphagus</taxon>
    </lineage>
</organism>
<accession>A0A1I7DKA5</accession>
<name>A0A1I7DKA5_9BACT</name>
<dbReference type="Proteomes" id="UP000199673">
    <property type="component" value="Unassembled WGS sequence"/>
</dbReference>
<dbReference type="PROSITE" id="PS51257">
    <property type="entry name" value="PROKAR_LIPOPROTEIN"/>
    <property type="match status" value="1"/>
</dbReference>
<gene>
    <name evidence="1" type="ORF">SAMN04489724_4077</name>
</gene>
<sequence length="156" mass="17450">MKKQLLLICVFVTLIGCKDSEEITPERLLAGSWSRVKDSGGFSFLDSFEIKEDGSVFGTSIVRELGSEDTIGYLREVYGSYFVEEISTSKLKLIMEFDTYLITSSTDFPFGTKDQLVPAEVSGVSEFIIEDDFSTLAFICLSTDDCLENPPYKKVE</sequence>
<dbReference type="RefSeq" id="WP_091696808.1">
    <property type="nucleotide sequence ID" value="NZ_FPBF01000007.1"/>
</dbReference>
<evidence type="ECO:0008006" key="3">
    <source>
        <dbReference type="Google" id="ProtNLM"/>
    </source>
</evidence>
<proteinExistence type="predicted"/>
<dbReference type="EMBL" id="FPBF01000007">
    <property type="protein sequence ID" value="SFU12142.1"/>
    <property type="molecule type" value="Genomic_DNA"/>
</dbReference>